<name>A0A7K0KF95_9BACT</name>
<protein>
    <submittedName>
        <fullName evidence="1">Ribosome recycling factor</fullName>
    </submittedName>
</protein>
<organism evidence="1 2">
    <name type="scientific">Hallella mizrahii</name>
    <dbReference type="NCBI Taxonomy" id="2606637"/>
    <lineage>
        <taxon>Bacteria</taxon>
        <taxon>Pseudomonadati</taxon>
        <taxon>Bacteroidota</taxon>
        <taxon>Bacteroidia</taxon>
        <taxon>Bacteroidales</taxon>
        <taxon>Prevotellaceae</taxon>
        <taxon>Hallella</taxon>
    </lineage>
</organism>
<dbReference type="RefSeq" id="WP_154533673.1">
    <property type="nucleotide sequence ID" value="NZ_VUNG01000009.1"/>
</dbReference>
<sequence length="59" mass="6376">MSNQEAEAFIKKLDEGLAIAEQEMLRDKASRGESVVYSDSQGNIKHVLASDVLAGRVLG</sequence>
<reference evidence="1 2" key="1">
    <citation type="submission" date="2019-08" db="EMBL/GenBank/DDBJ databases">
        <title>In-depth cultivation of the pig gut microbiome towards novel bacterial diversity and tailored functional studies.</title>
        <authorList>
            <person name="Wylensek D."/>
            <person name="Hitch T.C.A."/>
            <person name="Clavel T."/>
        </authorList>
    </citation>
    <scope>NUCLEOTIDE SEQUENCE [LARGE SCALE GENOMIC DNA]</scope>
    <source>
        <strain evidence="1 2">LKV-178-WT-2A</strain>
    </source>
</reference>
<dbReference type="Proteomes" id="UP000438914">
    <property type="component" value="Unassembled WGS sequence"/>
</dbReference>
<evidence type="ECO:0000313" key="1">
    <source>
        <dbReference type="EMBL" id="MST84090.1"/>
    </source>
</evidence>
<proteinExistence type="predicted"/>
<keyword evidence="2" id="KW-1185">Reference proteome</keyword>
<dbReference type="AlphaFoldDB" id="A0A7K0KF95"/>
<accession>A0A7K0KF95</accession>
<gene>
    <name evidence="1" type="ORF">FYJ73_05320</name>
</gene>
<evidence type="ECO:0000313" key="2">
    <source>
        <dbReference type="Proteomes" id="UP000438914"/>
    </source>
</evidence>
<comment type="caution">
    <text evidence="1">The sequence shown here is derived from an EMBL/GenBank/DDBJ whole genome shotgun (WGS) entry which is preliminary data.</text>
</comment>
<dbReference type="EMBL" id="VUNG01000009">
    <property type="protein sequence ID" value="MST84090.1"/>
    <property type="molecule type" value="Genomic_DNA"/>
</dbReference>